<dbReference type="Gene3D" id="3.40.50.720">
    <property type="entry name" value="NAD(P)-binding Rossmann-like Domain"/>
    <property type="match status" value="1"/>
</dbReference>
<comment type="similarity">
    <text evidence="2">Belongs to the NAD(P)-dependent epimerase/dehydratase family. Dihydroflavonol-4-reductase subfamily.</text>
</comment>
<dbReference type="PANTHER" id="PTHR10366:SF564">
    <property type="entry name" value="STEROL-4-ALPHA-CARBOXYLATE 3-DEHYDROGENASE, DECARBOXYLATING"/>
    <property type="match status" value="1"/>
</dbReference>
<evidence type="ECO:0000313" key="5">
    <source>
        <dbReference type="Proteomes" id="UP000321830"/>
    </source>
</evidence>
<evidence type="ECO:0000256" key="1">
    <source>
        <dbReference type="ARBA" id="ARBA00023002"/>
    </source>
</evidence>
<accession>A0A511J1P6</accession>
<dbReference type="SUPFAM" id="SSF51735">
    <property type="entry name" value="NAD(P)-binding Rossmann-fold domains"/>
    <property type="match status" value="1"/>
</dbReference>
<organism evidence="4 5">
    <name type="scientific">Enterococcus villorum</name>
    <dbReference type="NCBI Taxonomy" id="112904"/>
    <lineage>
        <taxon>Bacteria</taxon>
        <taxon>Bacillati</taxon>
        <taxon>Bacillota</taxon>
        <taxon>Bacilli</taxon>
        <taxon>Lactobacillales</taxon>
        <taxon>Enterococcaceae</taxon>
        <taxon>Enterococcus</taxon>
    </lineage>
</organism>
<feature type="domain" description="NAD-dependent epimerase/dehydratase" evidence="3">
    <location>
        <begin position="5"/>
        <end position="119"/>
    </location>
</feature>
<reference evidence="4 5" key="1">
    <citation type="submission" date="2019-07" db="EMBL/GenBank/DDBJ databases">
        <title>Whole genome shotgun sequence of Enterococcus villorum NBRC 100699.</title>
        <authorList>
            <person name="Hosoyama A."/>
            <person name="Uohara A."/>
            <person name="Ohji S."/>
            <person name="Ichikawa N."/>
        </authorList>
    </citation>
    <scope>NUCLEOTIDE SEQUENCE [LARGE SCALE GENOMIC DNA]</scope>
    <source>
        <strain evidence="4 5">NBRC 100699</strain>
    </source>
</reference>
<gene>
    <name evidence="4" type="ORF">EVI01_12770</name>
</gene>
<dbReference type="InterPro" id="IPR001509">
    <property type="entry name" value="Epimerase_deHydtase"/>
</dbReference>
<dbReference type="Proteomes" id="UP000321830">
    <property type="component" value="Unassembled WGS sequence"/>
</dbReference>
<evidence type="ECO:0000259" key="3">
    <source>
        <dbReference type="Pfam" id="PF01370"/>
    </source>
</evidence>
<dbReference type="GO" id="GO:0016616">
    <property type="term" value="F:oxidoreductase activity, acting on the CH-OH group of donors, NAD or NADP as acceptor"/>
    <property type="evidence" value="ECO:0007669"/>
    <property type="project" value="TreeGrafter"/>
</dbReference>
<comment type="caution">
    <text evidence="4">The sequence shown here is derived from an EMBL/GenBank/DDBJ whole genome shotgun (WGS) entry which is preliminary data.</text>
</comment>
<name>A0A511J1P6_9ENTE</name>
<dbReference type="AlphaFoldDB" id="A0A511J1P6"/>
<evidence type="ECO:0000313" key="4">
    <source>
        <dbReference type="EMBL" id="GEL91940.1"/>
    </source>
</evidence>
<keyword evidence="1" id="KW-0560">Oxidoreductase</keyword>
<evidence type="ECO:0000256" key="2">
    <source>
        <dbReference type="ARBA" id="ARBA00023445"/>
    </source>
</evidence>
<dbReference type="Pfam" id="PF01370">
    <property type="entry name" value="Epimerase"/>
    <property type="match status" value="1"/>
</dbReference>
<dbReference type="InterPro" id="IPR050425">
    <property type="entry name" value="NAD(P)_dehydrat-like"/>
</dbReference>
<sequence length="132" mass="15242">MKQKVLVTGGSGFLGSQIILQLLQQGYEVKTTVRSKKSEEHVKSLLKQQGMRELHPLTFIKADLSKDENWELAMKDCTYVLSVASPVFFEIPKNEEEAIRPAVDGILRVLKMAKKNESKKSRYDLELWRNWF</sequence>
<dbReference type="InterPro" id="IPR036291">
    <property type="entry name" value="NAD(P)-bd_dom_sf"/>
</dbReference>
<dbReference type="PANTHER" id="PTHR10366">
    <property type="entry name" value="NAD DEPENDENT EPIMERASE/DEHYDRATASE"/>
    <property type="match status" value="1"/>
</dbReference>
<dbReference type="EMBL" id="BJWF01000012">
    <property type="protein sequence ID" value="GEL91940.1"/>
    <property type="molecule type" value="Genomic_DNA"/>
</dbReference>
<dbReference type="RefSeq" id="WP_010750077.1">
    <property type="nucleotide sequence ID" value="NZ_BJWF01000012.1"/>
</dbReference>
<proteinExistence type="inferred from homology"/>
<protein>
    <recommendedName>
        <fullName evidence="3">NAD-dependent epimerase/dehydratase domain-containing protein</fullName>
    </recommendedName>
</protein>